<accession>A0A0V0RL07</accession>
<dbReference type="AlphaFoldDB" id="A0A0V0RL07"/>
<reference evidence="1 2" key="1">
    <citation type="submission" date="2015-01" db="EMBL/GenBank/DDBJ databases">
        <title>Evolution of Trichinella species and genotypes.</title>
        <authorList>
            <person name="Korhonen P.K."/>
            <person name="Edoardo P."/>
            <person name="Giuseppe L.R."/>
            <person name="Gasser R.B."/>
        </authorList>
    </citation>
    <scope>NUCLEOTIDE SEQUENCE [LARGE SCALE GENOMIC DNA]</scope>
    <source>
        <strain evidence="1">ISS37</strain>
    </source>
</reference>
<name>A0A0V0RL07_9BILA</name>
<dbReference type="OrthoDB" id="5919118at2759"/>
<evidence type="ECO:0000313" key="2">
    <source>
        <dbReference type="Proteomes" id="UP000054630"/>
    </source>
</evidence>
<organism evidence="1 2">
    <name type="scientific">Trichinella nelsoni</name>
    <dbReference type="NCBI Taxonomy" id="6336"/>
    <lineage>
        <taxon>Eukaryota</taxon>
        <taxon>Metazoa</taxon>
        <taxon>Ecdysozoa</taxon>
        <taxon>Nematoda</taxon>
        <taxon>Enoplea</taxon>
        <taxon>Dorylaimia</taxon>
        <taxon>Trichinellida</taxon>
        <taxon>Trichinellidae</taxon>
        <taxon>Trichinella</taxon>
    </lineage>
</organism>
<dbReference type="EMBL" id="JYDL01000138">
    <property type="protein sequence ID" value="KRX15201.1"/>
    <property type="molecule type" value="Genomic_DNA"/>
</dbReference>
<comment type="caution">
    <text evidence="1">The sequence shown here is derived from an EMBL/GenBank/DDBJ whole genome shotgun (WGS) entry which is preliminary data.</text>
</comment>
<dbReference type="Proteomes" id="UP000054630">
    <property type="component" value="Unassembled WGS sequence"/>
</dbReference>
<evidence type="ECO:0000313" key="1">
    <source>
        <dbReference type="EMBL" id="KRX15201.1"/>
    </source>
</evidence>
<sequence length="116" mass="13368">MKFIVGSFDEANCISPCLANYSVSCLLVDHEVLLFVDGRWQCLCFERLIENPDELWSCLSAILVHMFLLKHSLQLSFFRICLPPASKDMLVGKLVVAVNLEKLQQGHWAKWFCRLH</sequence>
<protein>
    <submittedName>
        <fullName evidence="1">Uncharacterized protein</fullName>
    </submittedName>
</protein>
<keyword evidence="2" id="KW-1185">Reference proteome</keyword>
<proteinExistence type="predicted"/>
<gene>
    <name evidence="1" type="ORF">T07_8554</name>
</gene>